<dbReference type="SUPFAM" id="SSF46785">
    <property type="entry name" value="Winged helix' DNA-binding domain"/>
    <property type="match status" value="1"/>
</dbReference>
<accession>A0A4Q9DUV6</accession>
<protein>
    <submittedName>
        <fullName evidence="5">Lrp/AsnC family transcriptional regulator</fullName>
    </submittedName>
</protein>
<dbReference type="InterPro" id="IPR036390">
    <property type="entry name" value="WH_DNA-bd_sf"/>
</dbReference>
<dbReference type="EMBL" id="SIRE01000004">
    <property type="protein sequence ID" value="TBL80804.1"/>
    <property type="molecule type" value="Genomic_DNA"/>
</dbReference>
<evidence type="ECO:0000256" key="2">
    <source>
        <dbReference type="ARBA" id="ARBA00023125"/>
    </source>
</evidence>
<dbReference type="OrthoDB" id="34294at2"/>
<keyword evidence="6" id="KW-1185">Reference proteome</keyword>
<evidence type="ECO:0000256" key="1">
    <source>
        <dbReference type="ARBA" id="ARBA00023015"/>
    </source>
</evidence>
<keyword evidence="3" id="KW-0804">Transcription</keyword>
<dbReference type="Pfam" id="PF13404">
    <property type="entry name" value="HTH_AsnC-type"/>
    <property type="match status" value="1"/>
</dbReference>
<dbReference type="InterPro" id="IPR011008">
    <property type="entry name" value="Dimeric_a/b-barrel"/>
</dbReference>
<dbReference type="InterPro" id="IPR000485">
    <property type="entry name" value="AsnC-type_HTH_dom"/>
</dbReference>
<dbReference type="GO" id="GO:0005829">
    <property type="term" value="C:cytosol"/>
    <property type="evidence" value="ECO:0007669"/>
    <property type="project" value="TreeGrafter"/>
</dbReference>
<dbReference type="GO" id="GO:0043565">
    <property type="term" value="F:sequence-specific DNA binding"/>
    <property type="evidence" value="ECO:0007669"/>
    <property type="project" value="InterPro"/>
</dbReference>
<dbReference type="PANTHER" id="PTHR30154">
    <property type="entry name" value="LEUCINE-RESPONSIVE REGULATORY PROTEIN"/>
    <property type="match status" value="1"/>
</dbReference>
<reference evidence="5 6" key="1">
    <citation type="submission" date="2019-02" db="EMBL/GenBank/DDBJ databases">
        <title>Paenibacillus sp. nov., isolated from surface-sterilized tissue of Thalictrum simplex L.</title>
        <authorList>
            <person name="Tuo L."/>
        </authorList>
    </citation>
    <scope>NUCLEOTIDE SEQUENCE [LARGE SCALE GENOMIC DNA]</scope>
    <source>
        <strain evidence="5 6">N2SHLJ1</strain>
    </source>
</reference>
<evidence type="ECO:0000256" key="3">
    <source>
        <dbReference type="ARBA" id="ARBA00023163"/>
    </source>
</evidence>
<dbReference type="AlphaFoldDB" id="A0A4Q9DUV6"/>
<dbReference type="PANTHER" id="PTHR30154:SF55">
    <property type="entry name" value="HTH-TYPE TRANSCRIPTIONAL REGULATOR LRPB"/>
    <property type="match status" value="1"/>
</dbReference>
<organism evidence="5 6">
    <name type="scientific">Paenibacillus thalictri</name>
    <dbReference type="NCBI Taxonomy" id="2527873"/>
    <lineage>
        <taxon>Bacteria</taxon>
        <taxon>Bacillati</taxon>
        <taxon>Bacillota</taxon>
        <taxon>Bacilli</taxon>
        <taxon>Bacillales</taxon>
        <taxon>Paenibacillaceae</taxon>
        <taxon>Paenibacillus</taxon>
    </lineage>
</organism>
<name>A0A4Q9DUV6_9BACL</name>
<dbReference type="InterPro" id="IPR019887">
    <property type="entry name" value="Tscrpt_reg_AsnC/Lrp_C"/>
</dbReference>
<dbReference type="PRINTS" id="PR00033">
    <property type="entry name" value="HTHASNC"/>
</dbReference>
<sequence>MAKQISDIHFHRERNFSKLNHHIIDEIDLSILRHLLKDATLSHKEIGRIVHMTGQAVGARVRKLQDSGVIEGYTLRWNPEKIGMSVHAFITVFLKSNTAHPLFQTFVSNNEQVVEAHRVSGEGCYWIRVRVQSSQQLNGFLDELLQFGNYKVSLSLDQLK</sequence>
<dbReference type="Gene3D" id="3.30.70.920">
    <property type="match status" value="1"/>
</dbReference>
<dbReference type="SUPFAM" id="SSF54909">
    <property type="entry name" value="Dimeric alpha+beta barrel"/>
    <property type="match status" value="1"/>
</dbReference>
<dbReference type="Pfam" id="PF01037">
    <property type="entry name" value="AsnC_trans_reg"/>
    <property type="match status" value="1"/>
</dbReference>
<keyword evidence="1" id="KW-0805">Transcription regulation</keyword>
<evidence type="ECO:0000313" key="5">
    <source>
        <dbReference type="EMBL" id="TBL80804.1"/>
    </source>
</evidence>
<gene>
    <name evidence="5" type="ORF">EYB31_06160</name>
</gene>
<comment type="caution">
    <text evidence="5">The sequence shown here is derived from an EMBL/GenBank/DDBJ whole genome shotgun (WGS) entry which is preliminary data.</text>
</comment>
<dbReference type="SMART" id="SM00344">
    <property type="entry name" value="HTH_ASNC"/>
    <property type="match status" value="1"/>
</dbReference>
<keyword evidence="2" id="KW-0238">DNA-binding</keyword>
<dbReference type="InterPro" id="IPR019888">
    <property type="entry name" value="Tscrpt_reg_AsnC-like"/>
</dbReference>
<dbReference type="InterPro" id="IPR036388">
    <property type="entry name" value="WH-like_DNA-bd_sf"/>
</dbReference>
<proteinExistence type="predicted"/>
<dbReference type="GO" id="GO:0043200">
    <property type="term" value="P:response to amino acid"/>
    <property type="evidence" value="ECO:0007669"/>
    <property type="project" value="TreeGrafter"/>
</dbReference>
<dbReference type="Gene3D" id="1.10.10.10">
    <property type="entry name" value="Winged helix-like DNA-binding domain superfamily/Winged helix DNA-binding domain"/>
    <property type="match status" value="1"/>
</dbReference>
<feature type="domain" description="HTH asnC-type" evidence="4">
    <location>
        <begin position="24"/>
        <end position="85"/>
    </location>
</feature>
<evidence type="ECO:0000313" key="6">
    <source>
        <dbReference type="Proteomes" id="UP000293142"/>
    </source>
</evidence>
<dbReference type="PROSITE" id="PS50956">
    <property type="entry name" value="HTH_ASNC_2"/>
    <property type="match status" value="1"/>
</dbReference>
<dbReference type="Proteomes" id="UP000293142">
    <property type="component" value="Unassembled WGS sequence"/>
</dbReference>
<evidence type="ECO:0000259" key="4">
    <source>
        <dbReference type="PROSITE" id="PS50956"/>
    </source>
</evidence>